<dbReference type="PANTHER" id="PTHR11471:SF57">
    <property type="entry name" value="CD154"/>
    <property type="match status" value="1"/>
</dbReference>
<evidence type="ECO:0000256" key="2">
    <source>
        <dbReference type="ARBA" id="ARBA00008670"/>
    </source>
</evidence>
<evidence type="ECO:0000313" key="8">
    <source>
        <dbReference type="Proteomes" id="UP000694397"/>
    </source>
</evidence>
<evidence type="ECO:0000259" key="6">
    <source>
        <dbReference type="PROSITE" id="PS50049"/>
    </source>
</evidence>
<dbReference type="AlphaFoldDB" id="A0A8D0CLE7"/>
<feature type="transmembrane region" description="Helical" evidence="5">
    <location>
        <begin position="31"/>
        <end position="54"/>
    </location>
</feature>
<keyword evidence="3" id="KW-0202">Cytokine</keyword>
<reference evidence="7 8" key="1">
    <citation type="submission" date="2019-04" db="EMBL/GenBank/DDBJ databases">
        <authorList>
            <consortium name="Wellcome Sanger Institute Data Sharing"/>
        </authorList>
    </citation>
    <scope>NUCLEOTIDE SEQUENCE [LARGE SCALE GENOMIC DNA]</scope>
</reference>
<evidence type="ECO:0000313" key="7">
    <source>
        <dbReference type="Ensembl" id="ENSSFOP00015075142.1"/>
    </source>
</evidence>
<organism evidence="7 8">
    <name type="scientific">Scleropages formosus</name>
    <name type="common">Asian bonytongue</name>
    <name type="synonym">Osteoglossum formosum</name>
    <dbReference type="NCBI Taxonomy" id="113540"/>
    <lineage>
        <taxon>Eukaryota</taxon>
        <taxon>Metazoa</taxon>
        <taxon>Chordata</taxon>
        <taxon>Craniata</taxon>
        <taxon>Vertebrata</taxon>
        <taxon>Euteleostomi</taxon>
        <taxon>Actinopterygii</taxon>
        <taxon>Neopterygii</taxon>
        <taxon>Teleostei</taxon>
        <taxon>Osteoglossocephala</taxon>
        <taxon>Osteoglossomorpha</taxon>
        <taxon>Osteoglossiformes</taxon>
        <taxon>Osteoglossidae</taxon>
        <taxon>Scleropages</taxon>
    </lineage>
</organism>
<accession>A0A8D0CLE7</accession>
<name>A0A8D0CLE7_SCLFO</name>
<dbReference type="PROSITE" id="PS50049">
    <property type="entry name" value="THD_2"/>
    <property type="match status" value="1"/>
</dbReference>
<dbReference type="GeneTree" id="ENSGT00510000051633"/>
<proteinExistence type="inferred from homology"/>
<keyword evidence="5" id="KW-1133">Transmembrane helix</keyword>
<dbReference type="Pfam" id="PF00229">
    <property type="entry name" value="TNF"/>
    <property type="match status" value="1"/>
</dbReference>
<dbReference type="GO" id="GO:0006955">
    <property type="term" value="P:immune response"/>
    <property type="evidence" value="ECO:0007669"/>
    <property type="project" value="InterPro"/>
</dbReference>
<dbReference type="GO" id="GO:0005125">
    <property type="term" value="F:cytokine activity"/>
    <property type="evidence" value="ECO:0007669"/>
    <property type="project" value="UniProtKB-KW"/>
</dbReference>
<dbReference type="InterPro" id="IPR006052">
    <property type="entry name" value="TNF_dom"/>
</dbReference>
<dbReference type="GO" id="GO:0005615">
    <property type="term" value="C:extracellular space"/>
    <property type="evidence" value="ECO:0007669"/>
    <property type="project" value="UniProtKB-KW"/>
</dbReference>
<evidence type="ECO:0000256" key="1">
    <source>
        <dbReference type="ARBA" id="ARBA00004370"/>
    </source>
</evidence>
<dbReference type="OrthoDB" id="8667946at2759"/>
<dbReference type="Proteomes" id="UP000694397">
    <property type="component" value="Chromosome 13"/>
</dbReference>
<evidence type="ECO:0000256" key="3">
    <source>
        <dbReference type="ARBA" id="ARBA00022514"/>
    </source>
</evidence>
<evidence type="ECO:0000256" key="5">
    <source>
        <dbReference type="SAM" id="Phobius"/>
    </source>
</evidence>
<dbReference type="GO" id="GO:0016020">
    <property type="term" value="C:membrane"/>
    <property type="evidence" value="ECO:0007669"/>
    <property type="project" value="UniProtKB-SubCell"/>
</dbReference>
<dbReference type="Gene3D" id="2.60.120.40">
    <property type="match status" value="1"/>
</dbReference>
<dbReference type="SUPFAM" id="SSF49842">
    <property type="entry name" value="TNF-like"/>
    <property type="match status" value="1"/>
</dbReference>
<comment type="subcellular location">
    <subcellularLocation>
        <location evidence="1">Membrane</location>
    </subcellularLocation>
</comment>
<dbReference type="PANTHER" id="PTHR11471">
    <property type="entry name" value="TUMOR NECROSIS FACTOR FAMILY MEMBER"/>
    <property type="match status" value="1"/>
</dbReference>
<dbReference type="GO" id="GO:0005164">
    <property type="term" value="F:tumor necrosis factor receptor binding"/>
    <property type="evidence" value="ECO:0007669"/>
    <property type="project" value="InterPro"/>
</dbReference>
<protein>
    <submittedName>
        <fullName evidence="7">CD40 ligand</fullName>
    </submittedName>
</protein>
<comment type="similarity">
    <text evidence="2">Belongs to the tumor necrosis factor family.</text>
</comment>
<evidence type="ECO:0000256" key="4">
    <source>
        <dbReference type="ARBA" id="ARBA00023136"/>
    </source>
</evidence>
<keyword evidence="4 5" id="KW-0472">Membrane</keyword>
<keyword evidence="8" id="KW-1185">Reference proteome</keyword>
<keyword evidence="5" id="KW-0812">Transmembrane</keyword>
<dbReference type="SMART" id="SM00207">
    <property type="entry name" value="TNF"/>
    <property type="match status" value="1"/>
</dbReference>
<dbReference type="InterPro" id="IPR008983">
    <property type="entry name" value="Tumour_necrosis_fac-like_dom"/>
</dbReference>
<feature type="domain" description="THD" evidence="6">
    <location>
        <begin position="102"/>
        <end position="265"/>
    </location>
</feature>
<reference evidence="7" key="2">
    <citation type="submission" date="2025-08" db="UniProtKB">
        <authorList>
            <consortium name="Ensembl"/>
        </authorList>
    </citation>
    <scope>IDENTIFICATION</scope>
</reference>
<sequence>MINTYTTSYVPPPVPPRLGGRAPSKGCSASLVWFLSTMLAIHMAGCLAAFVYLYHRSAENTFQGTYHEDLMVLRRLQECEDGPSGSTTLLDCKKILDTYKNIVAKVLGPAALPWRPKDKPPASGACRELPKRCAGEVNLQWSDATLRWNREHSLLVNVDYLQVPSTLKIRAAGDYYVYSQVTFSQKVPRIPLVQRILRRRTSNGEKTEDVLLQSFCGMKGDGEACTSFQGGVFRLEKGQELLLDVSRMSLLNFDPTATTFGLFMV</sequence>
<dbReference type="Ensembl" id="ENSSFOT00015072170.1">
    <property type="protein sequence ID" value="ENSSFOP00015075142.1"/>
    <property type="gene ID" value="ENSSFOG00015028698.1"/>
</dbReference>
<reference evidence="7" key="3">
    <citation type="submission" date="2025-09" db="UniProtKB">
        <authorList>
            <consortium name="Ensembl"/>
        </authorList>
    </citation>
    <scope>IDENTIFICATION</scope>
</reference>